<dbReference type="EMBL" id="JBHUKU010000026">
    <property type="protein sequence ID" value="MFD2464579.1"/>
    <property type="molecule type" value="Genomic_DNA"/>
</dbReference>
<accession>A0ABW5GUF1</accession>
<evidence type="ECO:0000313" key="1">
    <source>
        <dbReference type="EMBL" id="MFD2464579.1"/>
    </source>
</evidence>
<keyword evidence="2" id="KW-1185">Reference proteome</keyword>
<dbReference type="RefSeq" id="WP_345385760.1">
    <property type="nucleotide sequence ID" value="NZ_BAABHG010000001.1"/>
</dbReference>
<gene>
    <name evidence="1" type="ORF">ACFSYJ_38595</name>
</gene>
<proteinExistence type="predicted"/>
<name>A0ABW5GUF1_9PSEU</name>
<comment type="caution">
    <text evidence="1">The sequence shown here is derived from an EMBL/GenBank/DDBJ whole genome shotgun (WGS) entry which is preliminary data.</text>
</comment>
<evidence type="ECO:0008006" key="3">
    <source>
        <dbReference type="Google" id="ProtNLM"/>
    </source>
</evidence>
<sequence>MTRIDRDGDGRIDMDTDETTAQLKRVRAAGEALDAAWPGARGRIEAPGLVGGGPMGAAFLSLYSGPKQSVVDAMGQLTGAYQQLADNGDQAVQAYLAADAAAAGQFLR</sequence>
<organism evidence="1 2">
    <name type="scientific">Amycolatopsis samaneae</name>
    <dbReference type="NCBI Taxonomy" id="664691"/>
    <lineage>
        <taxon>Bacteria</taxon>
        <taxon>Bacillati</taxon>
        <taxon>Actinomycetota</taxon>
        <taxon>Actinomycetes</taxon>
        <taxon>Pseudonocardiales</taxon>
        <taxon>Pseudonocardiaceae</taxon>
        <taxon>Amycolatopsis</taxon>
    </lineage>
</organism>
<protein>
    <recommendedName>
        <fullName evidence="3">Excreted virulence factor EspC, type VII ESX diderm</fullName>
    </recommendedName>
</protein>
<dbReference type="Proteomes" id="UP001597419">
    <property type="component" value="Unassembled WGS sequence"/>
</dbReference>
<reference evidence="2" key="1">
    <citation type="journal article" date="2019" name="Int. J. Syst. Evol. Microbiol.">
        <title>The Global Catalogue of Microorganisms (GCM) 10K type strain sequencing project: providing services to taxonomists for standard genome sequencing and annotation.</title>
        <authorList>
            <consortium name="The Broad Institute Genomics Platform"/>
            <consortium name="The Broad Institute Genome Sequencing Center for Infectious Disease"/>
            <person name="Wu L."/>
            <person name="Ma J."/>
        </authorList>
    </citation>
    <scope>NUCLEOTIDE SEQUENCE [LARGE SCALE GENOMIC DNA]</scope>
    <source>
        <strain evidence="2">CGMCC 4.7643</strain>
    </source>
</reference>
<evidence type="ECO:0000313" key="2">
    <source>
        <dbReference type="Proteomes" id="UP001597419"/>
    </source>
</evidence>